<evidence type="ECO:0000256" key="1">
    <source>
        <dbReference type="ARBA" id="ARBA00004651"/>
    </source>
</evidence>
<dbReference type="PRINTS" id="PR01036">
    <property type="entry name" value="TCRTETB"/>
</dbReference>
<dbReference type="PANTHER" id="PTHR42718:SF42">
    <property type="entry name" value="EXPORT PROTEIN"/>
    <property type="match status" value="1"/>
</dbReference>
<evidence type="ECO:0000256" key="2">
    <source>
        <dbReference type="ARBA" id="ARBA00022448"/>
    </source>
</evidence>
<sequence>MGSARRTNPWASLSALCVGFFLIMMDTTIVNVALPRMMAELDAGLHQITWVNSAYLLTFAAPLLVAGRLGDRWGRKPVFLGGMAVFTAASLWCGWCDSVEMLIAARALQGVGAAVMMPQPMAFITTLFPARRRGAALGVWGSVAGAATTVGPLLGGFLADGPGWPWIFLVNVPIGLLGLAMTGFLVPGVRPRGGRRFDLAGTLLSALGLLALVFGVHNGEYYGWGRVLGPVGIAHIIGVGVLLLGVFVVWQRYNDREPLMPLTLFGNRDFGAATVTAAAIGFSLTGLYLPLTLLLQEVLELAPRQAGALMLPIAVANSVAGPVAGALSDRIGGRRVVMTGLLVFAAGIGAIAVSAGPETDPWLVAAALAVCGIGTGAAFAPMANVAVGGLSPELVGAASGVYNAVRQVAGVLGSAAVSVSLQAWPADGASQHGMASAVGATLLLLVVVLFVGSAACLAMEPRPRPAESFDAPRKAAAV</sequence>
<feature type="transmembrane region" description="Helical" evidence="7">
    <location>
        <begin position="12"/>
        <end position="34"/>
    </location>
</feature>
<comment type="subcellular location">
    <subcellularLocation>
        <location evidence="1">Cell membrane</location>
        <topology evidence="1">Multi-pass membrane protein</topology>
    </subcellularLocation>
</comment>
<feature type="transmembrane region" description="Helical" evidence="7">
    <location>
        <begin position="135"/>
        <end position="158"/>
    </location>
</feature>
<feature type="transmembrane region" description="Helical" evidence="7">
    <location>
        <begin position="336"/>
        <end position="356"/>
    </location>
</feature>
<feature type="transmembrane region" description="Helical" evidence="7">
    <location>
        <begin position="270"/>
        <end position="289"/>
    </location>
</feature>
<keyword evidence="10" id="KW-1185">Reference proteome</keyword>
<organism evidence="9 10">
    <name type="scientific">Thermobifida halotolerans</name>
    <dbReference type="NCBI Taxonomy" id="483545"/>
    <lineage>
        <taxon>Bacteria</taxon>
        <taxon>Bacillati</taxon>
        <taxon>Actinomycetota</taxon>
        <taxon>Actinomycetes</taxon>
        <taxon>Streptosporangiales</taxon>
        <taxon>Nocardiopsidaceae</taxon>
        <taxon>Thermobifida</taxon>
    </lineage>
</organism>
<feature type="transmembrane region" description="Helical" evidence="7">
    <location>
        <begin position="78"/>
        <end position="95"/>
    </location>
</feature>
<dbReference type="AlphaFoldDB" id="A0AA97M5S3"/>
<feature type="transmembrane region" description="Helical" evidence="7">
    <location>
        <begin position="107"/>
        <end position="128"/>
    </location>
</feature>
<feature type="transmembrane region" description="Helical" evidence="7">
    <location>
        <begin position="408"/>
        <end position="425"/>
    </location>
</feature>
<evidence type="ECO:0000256" key="3">
    <source>
        <dbReference type="ARBA" id="ARBA00022475"/>
    </source>
</evidence>
<feature type="transmembrane region" description="Helical" evidence="7">
    <location>
        <begin position="46"/>
        <end position="66"/>
    </location>
</feature>
<dbReference type="Gene3D" id="1.20.1720.10">
    <property type="entry name" value="Multidrug resistance protein D"/>
    <property type="match status" value="1"/>
</dbReference>
<feature type="transmembrane region" description="Helical" evidence="7">
    <location>
        <begin position="437"/>
        <end position="459"/>
    </location>
</feature>
<dbReference type="KEGG" id="thao:NI17_009095"/>
<evidence type="ECO:0000256" key="6">
    <source>
        <dbReference type="ARBA" id="ARBA00023136"/>
    </source>
</evidence>
<dbReference type="SUPFAM" id="SSF103473">
    <property type="entry name" value="MFS general substrate transporter"/>
    <property type="match status" value="1"/>
</dbReference>
<proteinExistence type="predicted"/>
<keyword evidence="6 7" id="KW-0472">Membrane</keyword>
<dbReference type="EMBL" id="CP063196">
    <property type="protein sequence ID" value="UOE21272.1"/>
    <property type="molecule type" value="Genomic_DNA"/>
</dbReference>
<evidence type="ECO:0000313" key="9">
    <source>
        <dbReference type="EMBL" id="UOE21272.1"/>
    </source>
</evidence>
<dbReference type="PROSITE" id="PS50850">
    <property type="entry name" value="MFS"/>
    <property type="match status" value="1"/>
</dbReference>
<evidence type="ECO:0000259" key="8">
    <source>
        <dbReference type="PROSITE" id="PS50850"/>
    </source>
</evidence>
<dbReference type="CDD" id="cd17321">
    <property type="entry name" value="MFS_MMR_MDR_like"/>
    <property type="match status" value="1"/>
</dbReference>
<dbReference type="GO" id="GO:0005886">
    <property type="term" value="C:plasma membrane"/>
    <property type="evidence" value="ECO:0007669"/>
    <property type="project" value="UniProtKB-SubCell"/>
</dbReference>
<accession>A0AA97M5S3</accession>
<dbReference type="Gene3D" id="1.20.1250.20">
    <property type="entry name" value="MFS general substrate transporter like domains"/>
    <property type="match status" value="1"/>
</dbReference>
<dbReference type="RefSeq" id="WP_068691660.1">
    <property type="nucleotide sequence ID" value="NZ_CP063196.1"/>
</dbReference>
<dbReference type="InterPro" id="IPR020846">
    <property type="entry name" value="MFS_dom"/>
</dbReference>
<feature type="transmembrane region" description="Helical" evidence="7">
    <location>
        <begin position="362"/>
        <end position="387"/>
    </location>
</feature>
<feature type="transmembrane region" description="Helical" evidence="7">
    <location>
        <begin position="164"/>
        <end position="185"/>
    </location>
</feature>
<keyword evidence="4 7" id="KW-0812">Transmembrane</keyword>
<dbReference type="InterPro" id="IPR011701">
    <property type="entry name" value="MFS"/>
</dbReference>
<feature type="transmembrane region" description="Helical" evidence="7">
    <location>
        <begin position="309"/>
        <end position="327"/>
    </location>
</feature>
<reference evidence="9" key="1">
    <citation type="submission" date="2020-10" db="EMBL/GenBank/DDBJ databases">
        <title>De novo genome project of the cellulose decomposer Thermobifida halotolerans type strain.</title>
        <authorList>
            <person name="Nagy I."/>
            <person name="Horvath B."/>
            <person name="Kukolya J."/>
            <person name="Nagy I."/>
            <person name="Orsini M."/>
        </authorList>
    </citation>
    <scope>NUCLEOTIDE SEQUENCE</scope>
    <source>
        <strain evidence="9">DSM 44931</strain>
    </source>
</reference>
<feature type="transmembrane region" description="Helical" evidence="7">
    <location>
        <begin position="197"/>
        <end position="216"/>
    </location>
</feature>
<keyword evidence="5 7" id="KW-1133">Transmembrane helix</keyword>
<keyword evidence="3" id="KW-1003">Cell membrane</keyword>
<dbReference type="GO" id="GO:0022857">
    <property type="term" value="F:transmembrane transporter activity"/>
    <property type="evidence" value="ECO:0007669"/>
    <property type="project" value="InterPro"/>
</dbReference>
<evidence type="ECO:0000256" key="4">
    <source>
        <dbReference type="ARBA" id="ARBA00022692"/>
    </source>
</evidence>
<dbReference type="PANTHER" id="PTHR42718">
    <property type="entry name" value="MAJOR FACILITATOR SUPERFAMILY MULTIDRUG TRANSPORTER MFSC"/>
    <property type="match status" value="1"/>
</dbReference>
<dbReference type="NCBIfam" id="TIGR00711">
    <property type="entry name" value="efflux_EmrB"/>
    <property type="match status" value="1"/>
</dbReference>
<dbReference type="Pfam" id="PF07690">
    <property type="entry name" value="MFS_1"/>
    <property type="match status" value="1"/>
</dbReference>
<dbReference type="Proteomes" id="UP000265719">
    <property type="component" value="Chromosome"/>
</dbReference>
<keyword evidence="2" id="KW-0813">Transport</keyword>
<gene>
    <name evidence="9" type="ORF">NI17_009095</name>
</gene>
<evidence type="ECO:0000256" key="7">
    <source>
        <dbReference type="SAM" id="Phobius"/>
    </source>
</evidence>
<dbReference type="InterPro" id="IPR004638">
    <property type="entry name" value="EmrB-like"/>
</dbReference>
<dbReference type="InterPro" id="IPR036259">
    <property type="entry name" value="MFS_trans_sf"/>
</dbReference>
<evidence type="ECO:0000256" key="5">
    <source>
        <dbReference type="ARBA" id="ARBA00022989"/>
    </source>
</evidence>
<evidence type="ECO:0000313" key="10">
    <source>
        <dbReference type="Proteomes" id="UP000265719"/>
    </source>
</evidence>
<feature type="domain" description="Major facilitator superfamily (MFS) profile" evidence="8">
    <location>
        <begin position="12"/>
        <end position="464"/>
    </location>
</feature>
<name>A0AA97M5S3_9ACTN</name>
<protein>
    <submittedName>
        <fullName evidence="9">DHA2 family efflux MFS transporter permease subunit</fullName>
    </submittedName>
</protein>
<feature type="transmembrane region" description="Helical" evidence="7">
    <location>
        <begin position="228"/>
        <end position="250"/>
    </location>
</feature>